<feature type="compositionally biased region" description="Low complexity" evidence="1">
    <location>
        <begin position="1"/>
        <end position="11"/>
    </location>
</feature>
<protein>
    <recommendedName>
        <fullName evidence="4">Transmembrane protein 141</fullName>
    </recommendedName>
</protein>
<dbReference type="Gene3D" id="1.10.3350.20">
    <property type="entry name" value="Tmem141 protein family"/>
    <property type="match status" value="1"/>
</dbReference>
<evidence type="ECO:0000313" key="2">
    <source>
        <dbReference type="Ensembl" id="ENSACCP00020019389.1"/>
    </source>
</evidence>
<feature type="region of interest" description="Disordered" evidence="1">
    <location>
        <begin position="1"/>
        <end position="35"/>
    </location>
</feature>
<dbReference type="Ensembl" id="ENSACCT00020020244.1">
    <property type="protein sequence ID" value="ENSACCP00020019389.1"/>
    <property type="gene ID" value="ENSACCG00020013350.1"/>
</dbReference>
<dbReference type="PANTHER" id="PTHR47229">
    <property type="entry name" value="TRANSMEMBRANE PROTEIN 141"/>
    <property type="match status" value="1"/>
</dbReference>
<name>A0A663F475_AQUCH</name>
<evidence type="ECO:0000313" key="3">
    <source>
        <dbReference type="Proteomes" id="UP000472275"/>
    </source>
</evidence>
<dbReference type="Proteomes" id="UP000472275">
    <property type="component" value="Chromosome 24"/>
</dbReference>
<evidence type="ECO:0000256" key="1">
    <source>
        <dbReference type="SAM" id="MobiDB-lite"/>
    </source>
</evidence>
<feature type="region of interest" description="Disordered" evidence="1">
    <location>
        <begin position="54"/>
        <end position="142"/>
    </location>
</feature>
<dbReference type="GeneTree" id="ENSGT00940000153116"/>
<evidence type="ECO:0008006" key="4">
    <source>
        <dbReference type="Google" id="ProtNLM"/>
    </source>
</evidence>
<dbReference type="InParanoid" id="A0A663F475"/>
<feature type="compositionally biased region" description="Pro residues" evidence="1">
    <location>
        <begin position="65"/>
        <end position="84"/>
    </location>
</feature>
<feature type="region of interest" description="Disordered" evidence="1">
    <location>
        <begin position="154"/>
        <end position="182"/>
    </location>
</feature>
<dbReference type="InterPro" id="IPR026788">
    <property type="entry name" value="Tmem141"/>
</dbReference>
<organism evidence="2 3">
    <name type="scientific">Aquila chrysaetos chrysaetos</name>
    <dbReference type="NCBI Taxonomy" id="223781"/>
    <lineage>
        <taxon>Eukaryota</taxon>
        <taxon>Metazoa</taxon>
        <taxon>Chordata</taxon>
        <taxon>Craniata</taxon>
        <taxon>Vertebrata</taxon>
        <taxon>Euteleostomi</taxon>
        <taxon>Archelosauria</taxon>
        <taxon>Archosauria</taxon>
        <taxon>Dinosauria</taxon>
        <taxon>Saurischia</taxon>
        <taxon>Theropoda</taxon>
        <taxon>Coelurosauria</taxon>
        <taxon>Aves</taxon>
        <taxon>Neognathae</taxon>
        <taxon>Neoaves</taxon>
        <taxon>Telluraves</taxon>
        <taxon>Accipitrimorphae</taxon>
        <taxon>Accipitriformes</taxon>
        <taxon>Accipitridae</taxon>
        <taxon>Accipitrinae</taxon>
        <taxon>Aquila</taxon>
    </lineage>
</organism>
<dbReference type="AlphaFoldDB" id="A0A663F475"/>
<dbReference type="PANTHER" id="PTHR47229:SF1">
    <property type="entry name" value="TRANSMEMBRANE PROTEIN 141"/>
    <property type="match status" value="1"/>
</dbReference>
<accession>A0A663F475</accession>
<proteinExistence type="predicted"/>
<dbReference type="Pfam" id="PF15110">
    <property type="entry name" value="TMEM141"/>
    <property type="match status" value="1"/>
</dbReference>
<gene>
    <name evidence="2" type="primary">TMEM141</name>
</gene>
<sequence>PSPRPGSARRPAAPRPPCVGETGVSGALDRGAWSPQLWHPPELRAVLLWPAPLRKRGGTSRHGLPRPPARAPQPPRPGPFPLPQPRYLRSRAAGGRRAPRPRPPARRSHCGRQQLRPCRGRSAPAPAPAPAPHSLDGAAGAGAGAAIAEVPARPGLQQLERPGRLRHGGSAGRGGRGLRALPGTRAASPAMVNLGLRRVEDSVAAKHPALQQYAACQSHAFMKGIGTFLAGSGAAFAVQKLVNKKLPYSLQWSLLLAGAAGSLASYVVTRAETRKCADFWIYLETGKSPQELAVAGRVSQPAENLPSPEDRESVAPLVRRNKYGDVVE</sequence>
<reference evidence="2" key="2">
    <citation type="submission" date="2025-09" db="UniProtKB">
        <authorList>
            <consortium name="Ensembl"/>
        </authorList>
    </citation>
    <scope>IDENTIFICATION</scope>
</reference>
<feature type="compositionally biased region" description="Basic residues" evidence="1">
    <location>
        <begin position="97"/>
        <end position="110"/>
    </location>
</feature>
<keyword evidence="3" id="KW-1185">Reference proteome</keyword>
<reference evidence="2" key="1">
    <citation type="submission" date="2025-08" db="UniProtKB">
        <authorList>
            <consortium name="Ensembl"/>
        </authorList>
    </citation>
    <scope>IDENTIFICATION</scope>
</reference>
<dbReference type="InterPro" id="IPR038259">
    <property type="entry name" value="Tmem141_sf"/>
</dbReference>
<feature type="region of interest" description="Disordered" evidence="1">
    <location>
        <begin position="295"/>
        <end position="328"/>
    </location>
</feature>